<sequence length="332" mass="37716">MVAHLNRGGRRRNPGRNLGAVRFNTGVSGEDATVLTADRGVYFSSNVRQRREELLNVSHKKRRMEPSELDDGLAQWIPVPDEDMEDPMDDVSEPPGAGEKHKRYESSDDPMNQWQLLKQLYLDSLLWHDGIGDRGLACALCHSEYTPGGSAEGRVRLFKCRMCGEFMQCKSCCVKGHERTPLHVVEEWNGDFWVQTDLKTLGLVYQLGHGGLRCVFPDNVLCTMIVMEHPYIHKIHFHYCNCARSDKIDNTCATFTTLETFRLQNVVGNMNVSDFVTAMERQTNATGSTGMDRVLSRYKELMRMTRQWSFLKRLKRSGRGHDKAGVAATRLG</sequence>
<evidence type="ECO:0000259" key="2">
    <source>
        <dbReference type="Pfam" id="PF18803"/>
    </source>
</evidence>
<comment type="caution">
    <text evidence="3">The sequence shown here is derived from an EMBL/GenBank/DDBJ whole genome shotgun (WGS) entry which is preliminary data.</text>
</comment>
<name>A0AAD7HT32_9AGAR</name>
<dbReference type="AlphaFoldDB" id="A0AAD7HT32"/>
<dbReference type="EMBL" id="JARJLG010000210">
    <property type="protein sequence ID" value="KAJ7727678.1"/>
    <property type="molecule type" value="Genomic_DNA"/>
</dbReference>
<feature type="domain" description="CxC2-like cysteine cluster KDZ transposase-associated" evidence="2">
    <location>
        <begin position="198"/>
        <end position="245"/>
    </location>
</feature>
<reference evidence="3" key="1">
    <citation type="submission" date="2023-03" db="EMBL/GenBank/DDBJ databases">
        <title>Massive genome expansion in bonnet fungi (Mycena s.s.) driven by repeated elements and novel gene families across ecological guilds.</title>
        <authorList>
            <consortium name="Lawrence Berkeley National Laboratory"/>
            <person name="Harder C.B."/>
            <person name="Miyauchi S."/>
            <person name="Viragh M."/>
            <person name="Kuo A."/>
            <person name="Thoen E."/>
            <person name="Andreopoulos B."/>
            <person name="Lu D."/>
            <person name="Skrede I."/>
            <person name="Drula E."/>
            <person name="Henrissat B."/>
            <person name="Morin E."/>
            <person name="Kohler A."/>
            <person name="Barry K."/>
            <person name="LaButti K."/>
            <person name="Morin E."/>
            <person name="Salamov A."/>
            <person name="Lipzen A."/>
            <person name="Mereny Z."/>
            <person name="Hegedus B."/>
            <person name="Baldrian P."/>
            <person name="Stursova M."/>
            <person name="Weitz H."/>
            <person name="Taylor A."/>
            <person name="Grigoriev I.V."/>
            <person name="Nagy L.G."/>
            <person name="Martin F."/>
            <person name="Kauserud H."/>
        </authorList>
    </citation>
    <scope>NUCLEOTIDE SEQUENCE</scope>
    <source>
        <strain evidence="3">CBHHK188m</strain>
    </source>
</reference>
<dbReference type="Pfam" id="PF18803">
    <property type="entry name" value="CxC2"/>
    <property type="match status" value="1"/>
</dbReference>
<proteinExistence type="predicted"/>
<feature type="region of interest" description="Disordered" evidence="1">
    <location>
        <begin position="81"/>
        <end position="108"/>
    </location>
</feature>
<dbReference type="Proteomes" id="UP001215280">
    <property type="component" value="Unassembled WGS sequence"/>
</dbReference>
<protein>
    <recommendedName>
        <fullName evidence="2">CxC2-like cysteine cluster KDZ transposase-associated domain-containing protein</fullName>
    </recommendedName>
</protein>
<gene>
    <name evidence="3" type="ORF">DFH07DRAFT_782417</name>
</gene>
<keyword evidence="4" id="KW-1185">Reference proteome</keyword>
<organism evidence="3 4">
    <name type="scientific">Mycena maculata</name>
    <dbReference type="NCBI Taxonomy" id="230809"/>
    <lineage>
        <taxon>Eukaryota</taxon>
        <taxon>Fungi</taxon>
        <taxon>Dikarya</taxon>
        <taxon>Basidiomycota</taxon>
        <taxon>Agaricomycotina</taxon>
        <taxon>Agaricomycetes</taxon>
        <taxon>Agaricomycetidae</taxon>
        <taxon>Agaricales</taxon>
        <taxon>Marasmiineae</taxon>
        <taxon>Mycenaceae</taxon>
        <taxon>Mycena</taxon>
    </lineage>
</organism>
<feature type="region of interest" description="Disordered" evidence="1">
    <location>
        <begin position="1"/>
        <end position="20"/>
    </location>
</feature>
<evidence type="ECO:0000313" key="4">
    <source>
        <dbReference type="Proteomes" id="UP001215280"/>
    </source>
</evidence>
<accession>A0AAD7HT32</accession>
<dbReference type="InterPro" id="IPR041457">
    <property type="entry name" value="CxC2_KDZ-assoc"/>
</dbReference>
<feature type="compositionally biased region" description="Acidic residues" evidence="1">
    <location>
        <begin position="81"/>
        <end position="92"/>
    </location>
</feature>
<evidence type="ECO:0000313" key="3">
    <source>
        <dbReference type="EMBL" id="KAJ7727678.1"/>
    </source>
</evidence>
<evidence type="ECO:0000256" key="1">
    <source>
        <dbReference type="SAM" id="MobiDB-lite"/>
    </source>
</evidence>